<sequence length="473" mass="51299">MTKRLVWGLLAALTAAIAVVVWFNFFHEPRASYQKGDEQLGGAGGVAEQGKNAFSLPSTLLTDQQQTDFFVGNSFFKKPWVESPSSTTARDGLGPHFIASSCGGCHTLDGRGNMPPVFDGLTTEQPMGLLLRLSVLGKNGEQLPEPTYGGQFNNQAIQGVKPEGEVEIVYTELKGQFADGTPYSLHQPTYRFKNLSYGAMHPNTLVSPRLAPQMIGLGLLEAITEQDVLTNQVRQRELGMTAGVANYVTDAVSGKTMLGRFGWKANVPTVTHQTAGAFHGDIGITSSLFPEQDCTQAQKDCMAAPNGNDAAGHEISDDILNQVILYSKTLAVPNQREASEPLTLRGKQLFREAQCVACHVEKYTTGLVKDFPALSGQAISPFTDLLLHDMGEGLADHRPDGLANGRQWRTPPLWGIGLLKAVNGYAFYLHDGRARDVSEAILWHGGSATKSRDAFLNMNAADRKALLHFLNTL</sequence>
<evidence type="ECO:0000313" key="6">
    <source>
        <dbReference type="EMBL" id="GHA75601.1"/>
    </source>
</evidence>
<proteinExistence type="predicted"/>
<dbReference type="AlphaFoldDB" id="A0A8J3CNH1"/>
<evidence type="ECO:0000259" key="5">
    <source>
        <dbReference type="PROSITE" id="PS51007"/>
    </source>
</evidence>
<dbReference type="PIRSF" id="PIRSF028099">
    <property type="entry name" value="DUF1111"/>
    <property type="match status" value="1"/>
</dbReference>
<reference evidence="6" key="1">
    <citation type="journal article" date="2014" name="Int. J. Syst. Evol. Microbiol.">
        <title>Complete genome sequence of Corynebacterium casei LMG S-19264T (=DSM 44701T), isolated from a smear-ripened cheese.</title>
        <authorList>
            <consortium name="US DOE Joint Genome Institute (JGI-PGF)"/>
            <person name="Walter F."/>
            <person name="Albersmeier A."/>
            <person name="Kalinowski J."/>
            <person name="Ruckert C."/>
        </authorList>
    </citation>
    <scope>NUCLEOTIDE SEQUENCE</scope>
    <source>
        <strain evidence="6">KCTC 32501</strain>
    </source>
</reference>
<dbReference type="PANTHER" id="PTHR30600:SF4">
    <property type="entry name" value="CYTOCHROME C DOMAIN-CONTAINING PROTEIN"/>
    <property type="match status" value="1"/>
</dbReference>
<evidence type="ECO:0000256" key="3">
    <source>
        <dbReference type="ARBA" id="ARBA00023004"/>
    </source>
</evidence>
<dbReference type="PROSITE" id="PS51007">
    <property type="entry name" value="CYTC"/>
    <property type="match status" value="1"/>
</dbReference>
<dbReference type="Gene3D" id="1.10.760.10">
    <property type="entry name" value="Cytochrome c-like domain"/>
    <property type="match status" value="1"/>
</dbReference>
<dbReference type="InterPro" id="IPR051395">
    <property type="entry name" value="Cytochrome_c_Peroxidase/MauG"/>
</dbReference>
<dbReference type="GO" id="GO:0004130">
    <property type="term" value="F:cytochrome-c peroxidase activity"/>
    <property type="evidence" value="ECO:0007669"/>
    <property type="project" value="TreeGrafter"/>
</dbReference>
<organism evidence="6 7">
    <name type="scientific">Formosimonas limnophila</name>
    <dbReference type="NCBI Taxonomy" id="1384487"/>
    <lineage>
        <taxon>Bacteria</taxon>
        <taxon>Pseudomonadati</taxon>
        <taxon>Pseudomonadota</taxon>
        <taxon>Betaproteobacteria</taxon>
        <taxon>Burkholderiales</taxon>
        <taxon>Burkholderiaceae</taxon>
        <taxon>Formosimonas</taxon>
    </lineage>
</organism>
<reference evidence="6" key="2">
    <citation type="submission" date="2020-09" db="EMBL/GenBank/DDBJ databases">
        <authorList>
            <person name="Sun Q."/>
            <person name="Kim S."/>
        </authorList>
    </citation>
    <scope>NUCLEOTIDE SEQUENCE</scope>
    <source>
        <strain evidence="6">KCTC 32501</strain>
    </source>
</reference>
<feature type="domain" description="Cytochrome c" evidence="5">
    <location>
        <begin position="341"/>
        <end position="473"/>
    </location>
</feature>
<dbReference type="SUPFAM" id="SSF46626">
    <property type="entry name" value="Cytochrome c"/>
    <property type="match status" value="1"/>
</dbReference>
<dbReference type="PANTHER" id="PTHR30600">
    <property type="entry name" value="CYTOCHROME C PEROXIDASE-RELATED"/>
    <property type="match status" value="1"/>
</dbReference>
<accession>A0A8J3CNH1</accession>
<dbReference type="Pfam" id="PF06537">
    <property type="entry name" value="DHOR"/>
    <property type="match status" value="1"/>
</dbReference>
<protein>
    <recommendedName>
        <fullName evidence="5">Cytochrome c domain-containing protein</fullName>
    </recommendedName>
</protein>
<evidence type="ECO:0000256" key="4">
    <source>
        <dbReference type="PROSITE-ProRule" id="PRU00433"/>
    </source>
</evidence>
<dbReference type="RefSeq" id="WP_189493418.1">
    <property type="nucleotide sequence ID" value="NZ_BMZG01000007.1"/>
</dbReference>
<dbReference type="GO" id="GO:0020037">
    <property type="term" value="F:heme binding"/>
    <property type="evidence" value="ECO:0007669"/>
    <property type="project" value="InterPro"/>
</dbReference>
<gene>
    <name evidence="6" type="ORF">GCM10009007_15980</name>
</gene>
<evidence type="ECO:0000256" key="1">
    <source>
        <dbReference type="ARBA" id="ARBA00022617"/>
    </source>
</evidence>
<dbReference type="Proteomes" id="UP000614287">
    <property type="component" value="Unassembled WGS sequence"/>
</dbReference>
<dbReference type="InterPro" id="IPR010538">
    <property type="entry name" value="DHOR"/>
</dbReference>
<dbReference type="EMBL" id="BMZG01000007">
    <property type="protein sequence ID" value="GHA75601.1"/>
    <property type="molecule type" value="Genomic_DNA"/>
</dbReference>
<keyword evidence="2 4" id="KW-0479">Metal-binding</keyword>
<name>A0A8J3CNH1_9BURK</name>
<dbReference type="InterPro" id="IPR009056">
    <property type="entry name" value="Cyt_c-like_dom"/>
</dbReference>
<comment type="caution">
    <text evidence="6">The sequence shown here is derived from an EMBL/GenBank/DDBJ whole genome shotgun (WGS) entry which is preliminary data.</text>
</comment>
<evidence type="ECO:0000313" key="7">
    <source>
        <dbReference type="Proteomes" id="UP000614287"/>
    </source>
</evidence>
<keyword evidence="3 4" id="KW-0408">Iron</keyword>
<keyword evidence="7" id="KW-1185">Reference proteome</keyword>
<keyword evidence="1 4" id="KW-0349">Heme</keyword>
<evidence type="ECO:0000256" key="2">
    <source>
        <dbReference type="ARBA" id="ARBA00022723"/>
    </source>
</evidence>
<dbReference type="GO" id="GO:0046872">
    <property type="term" value="F:metal ion binding"/>
    <property type="evidence" value="ECO:0007669"/>
    <property type="project" value="UniProtKB-KW"/>
</dbReference>
<dbReference type="GO" id="GO:0009055">
    <property type="term" value="F:electron transfer activity"/>
    <property type="evidence" value="ECO:0007669"/>
    <property type="project" value="InterPro"/>
</dbReference>
<dbReference type="InterPro" id="IPR036909">
    <property type="entry name" value="Cyt_c-like_dom_sf"/>
</dbReference>